<organism evidence="2 3">
    <name type="scientific">Neoroseomonas soli</name>
    <dbReference type="NCBI Taxonomy" id="1081025"/>
    <lineage>
        <taxon>Bacteria</taxon>
        <taxon>Pseudomonadati</taxon>
        <taxon>Pseudomonadota</taxon>
        <taxon>Alphaproteobacteria</taxon>
        <taxon>Acetobacterales</taxon>
        <taxon>Acetobacteraceae</taxon>
        <taxon>Neoroseomonas</taxon>
    </lineage>
</organism>
<sequence length="194" mass="21252">MPHRRSISTAPVVVAFLLGLNACGSPAERHLPLEADEFHIPRPAQTITPSLRSIELYGARQYVLPASLGGAYRIVEHRQASGLDHVILRWRPTSLDSVFLRGDKPDTELREYQVWTFDCAKSSWTFNGFGPSLDRARMAAQANRGALRARDDARDLQVTRAICARIAAAPAAAPVEASSENARVSPTVPVSRGR</sequence>
<dbReference type="RefSeq" id="WP_211861543.1">
    <property type="nucleotide sequence ID" value="NZ_JAAEDM010000015.1"/>
</dbReference>
<dbReference type="EMBL" id="JAAEDM010000015">
    <property type="protein sequence ID" value="MBR0671173.1"/>
    <property type="molecule type" value="Genomic_DNA"/>
</dbReference>
<name>A0A9X9WVJ4_9PROT</name>
<evidence type="ECO:0000256" key="1">
    <source>
        <dbReference type="SAM" id="MobiDB-lite"/>
    </source>
</evidence>
<reference evidence="2" key="1">
    <citation type="submission" date="2020-01" db="EMBL/GenBank/DDBJ databases">
        <authorList>
            <person name="Rat A."/>
        </authorList>
    </citation>
    <scope>NUCLEOTIDE SEQUENCE</scope>
    <source>
        <strain evidence="2">LMG 31231</strain>
    </source>
</reference>
<accession>A0A9X9WVJ4</accession>
<feature type="region of interest" description="Disordered" evidence="1">
    <location>
        <begin position="175"/>
        <end position="194"/>
    </location>
</feature>
<evidence type="ECO:0000313" key="3">
    <source>
        <dbReference type="Proteomes" id="UP001138751"/>
    </source>
</evidence>
<dbReference type="AlphaFoldDB" id="A0A9X9WVJ4"/>
<reference evidence="2" key="2">
    <citation type="journal article" date="2021" name="Syst. Appl. Microbiol.">
        <title>Roseomonas hellenica sp. nov., isolated from roots of wild-growing Alkanna tinctoria.</title>
        <authorList>
            <person name="Rat A."/>
            <person name="Naranjo H.D."/>
            <person name="Lebbe L."/>
            <person name="Cnockaert M."/>
            <person name="Krigas N."/>
            <person name="Grigoriadou K."/>
            <person name="Maloupa E."/>
            <person name="Willems A."/>
        </authorList>
    </citation>
    <scope>NUCLEOTIDE SEQUENCE</scope>
    <source>
        <strain evidence="2">LMG 31231</strain>
    </source>
</reference>
<protein>
    <submittedName>
        <fullName evidence="2">Uncharacterized protein</fullName>
    </submittedName>
</protein>
<proteinExistence type="predicted"/>
<dbReference type="Proteomes" id="UP001138751">
    <property type="component" value="Unassembled WGS sequence"/>
</dbReference>
<gene>
    <name evidence="2" type="ORF">GXW76_08300</name>
</gene>
<evidence type="ECO:0000313" key="2">
    <source>
        <dbReference type="EMBL" id="MBR0671173.1"/>
    </source>
</evidence>
<keyword evidence="3" id="KW-1185">Reference proteome</keyword>
<comment type="caution">
    <text evidence="2">The sequence shown here is derived from an EMBL/GenBank/DDBJ whole genome shotgun (WGS) entry which is preliminary data.</text>
</comment>